<evidence type="ECO:0000256" key="1">
    <source>
        <dbReference type="ARBA" id="ARBA00023157"/>
    </source>
</evidence>
<dbReference type="InterPro" id="IPR009003">
    <property type="entry name" value="Peptidase_S1_PA"/>
</dbReference>
<dbReference type="PROSITE" id="PS50240">
    <property type="entry name" value="TRYPSIN_DOM"/>
    <property type="match status" value="1"/>
</dbReference>
<dbReference type="GO" id="GO:0006508">
    <property type="term" value="P:proteolysis"/>
    <property type="evidence" value="ECO:0007669"/>
    <property type="project" value="InterPro"/>
</dbReference>
<keyword evidence="2" id="KW-0812">Transmembrane</keyword>
<dbReference type="NCBIfam" id="TIGR03501">
    <property type="entry name" value="GlyGly_CTERM"/>
    <property type="match status" value="1"/>
</dbReference>
<name>A0AAX0YP73_9GAMM</name>
<evidence type="ECO:0000256" key="3">
    <source>
        <dbReference type="SAM" id="SignalP"/>
    </source>
</evidence>
<dbReference type="Pfam" id="PF00089">
    <property type="entry name" value="Trypsin"/>
    <property type="match status" value="1"/>
</dbReference>
<keyword evidence="2" id="KW-1133">Transmembrane helix</keyword>
<dbReference type="EMBL" id="PYOZ01000020">
    <property type="protein sequence ID" value="PSX43210.1"/>
    <property type="molecule type" value="Genomic_DNA"/>
</dbReference>
<keyword evidence="3" id="KW-0732">Signal</keyword>
<dbReference type="PROSITE" id="PS00135">
    <property type="entry name" value="TRYPSIN_SER"/>
    <property type="match status" value="1"/>
</dbReference>
<comment type="caution">
    <text evidence="5">The sequence shown here is derived from an EMBL/GenBank/DDBJ whole genome shotgun (WGS) entry which is preliminary data.</text>
</comment>
<dbReference type="Proteomes" id="UP000240728">
    <property type="component" value="Unassembled WGS sequence"/>
</dbReference>
<dbReference type="InterPro" id="IPR001314">
    <property type="entry name" value="Peptidase_S1A"/>
</dbReference>
<gene>
    <name evidence="5" type="ORF">C0W53_20175</name>
</gene>
<keyword evidence="6" id="KW-1185">Reference proteome</keyword>
<accession>A0AAX0YP73</accession>
<evidence type="ECO:0000256" key="2">
    <source>
        <dbReference type="SAM" id="Phobius"/>
    </source>
</evidence>
<sequence length="456" mass="50847">MKKIFFSSLCSIIPLLVSTQANADLKINGGTEAKVKEFPYFASLYLHSSTHWNTNDLSRRLGCGGVIIAGHYLLSAKHCFVENDIIGHPWWQDQLTGHQNPQDCNTSEQCKIINEDIIVGYETKKEQIPETYSQSIPISGKYSQWTNADWSSHFDMIILDLSKYIKQDIQLTKAIYLSDPALILKPIPAQVIGNGSTKCDTDEGCKFNSGNTDHLKKTNVSLDTQCSKLDFNQFPEPNTYSPHYSDKDDLACSTSISYNFSDKDNEFSEGYSNANHGDSGGPIIVVRNGNDFTYGVTHRSTLDGKKQTNKVVLYQTFSKEAIHVITQQINGWNAPTIVNVNVINKDYNVTIQNLTTDDVNLFNSNDLTASDNVTFNYDSNCNKLINPMGICQLTFTMNNEKSGYIKIGSKNKPLVINIINTAKNNDHNKDGGSGGSFGFLTLFALFGFSLIRKRLQ</sequence>
<protein>
    <submittedName>
        <fullName evidence="5">GlyGly-CTERM sorting domain-containing protein</fullName>
    </submittedName>
</protein>
<dbReference type="InterPro" id="IPR020008">
    <property type="entry name" value="GlyGly_CTERM"/>
</dbReference>
<dbReference type="InterPro" id="IPR043504">
    <property type="entry name" value="Peptidase_S1_PA_chymotrypsin"/>
</dbReference>
<feature type="transmembrane region" description="Helical" evidence="2">
    <location>
        <begin position="433"/>
        <end position="451"/>
    </location>
</feature>
<evidence type="ECO:0000313" key="6">
    <source>
        <dbReference type="Proteomes" id="UP000240728"/>
    </source>
</evidence>
<dbReference type="InterPro" id="IPR001254">
    <property type="entry name" value="Trypsin_dom"/>
</dbReference>
<dbReference type="GO" id="GO:0004252">
    <property type="term" value="F:serine-type endopeptidase activity"/>
    <property type="evidence" value="ECO:0007669"/>
    <property type="project" value="InterPro"/>
</dbReference>
<reference evidence="5 6" key="1">
    <citation type="submission" date="2018-01" db="EMBL/GenBank/DDBJ databases">
        <title>Whole genome sequencing of Histamine producing bacteria.</title>
        <authorList>
            <person name="Butler K."/>
        </authorList>
    </citation>
    <scope>NUCLEOTIDE SEQUENCE [LARGE SCALE GENOMIC DNA]</scope>
    <source>
        <strain evidence="5 6">A1-4</strain>
    </source>
</reference>
<keyword evidence="2" id="KW-0472">Membrane</keyword>
<evidence type="ECO:0000313" key="5">
    <source>
        <dbReference type="EMBL" id="PSX43210.1"/>
    </source>
</evidence>
<dbReference type="SUPFAM" id="SSF50494">
    <property type="entry name" value="Trypsin-like serine proteases"/>
    <property type="match status" value="1"/>
</dbReference>
<organism evidence="5 6">
    <name type="scientific">Photobacterium kishitanii</name>
    <dbReference type="NCBI Taxonomy" id="318456"/>
    <lineage>
        <taxon>Bacteria</taxon>
        <taxon>Pseudomonadati</taxon>
        <taxon>Pseudomonadota</taxon>
        <taxon>Gammaproteobacteria</taxon>
        <taxon>Vibrionales</taxon>
        <taxon>Vibrionaceae</taxon>
        <taxon>Photobacterium</taxon>
    </lineage>
</organism>
<dbReference type="AlphaFoldDB" id="A0AAX0YP73"/>
<evidence type="ECO:0000259" key="4">
    <source>
        <dbReference type="PROSITE" id="PS50240"/>
    </source>
</evidence>
<dbReference type="Gene3D" id="2.40.10.10">
    <property type="entry name" value="Trypsin-like serine proteases"/>
    <property type="match status" value="1"/>
</dbReference>
<dbReference type="SMART" id="SM00020">
    <property type="entry name" value="Tryp_SPc"/>
    <property type="match status" value="1"/>
</dbReference>
<keyword evidence="1" id="KW-1015">Disulfide bond</keyword>
<feature type="signal peptide" evidence="3">
    <location>
        <begin position="1"/>
        <end position="23"/>
    </location>
</feature>
<proteinExistence type="predicted"/>
<feature type="chain" id="PRO_5043914637" evidence="3">
    <location>
        <begin position="24"/>
        <end position="456"/>
    </location>
</feature>
<dbReference type="PRINTS" id="PR00722">
    <property type="entry name" value="CHYMOTRYPSIN"/>
</dbReference>
<dbReference type="PANTHER" id="PTHR24253">
    <property type="entry name" value="TRANSMEMBRANE PROTEASE SERINE"/>
    <property type="match status" value="1"/>
</dbReference>
<feature type="domain" description="Peptidase S1" evidence="4">
    <location>
        <begin position="27"/>
        <end position="338"/>
    </location>
</feature>
<dbReference type="InterPro" id="IPR033116">
    <property type="entry name" value="TRYPSIN_SER"/>
</dbReference>
<dbReference type="RefSeq" id="WP_045043713.1">
    <property type="nucleotide sequence ID" value="NZ_JZTB01000030.1"/>
</dbReference>